<dbReference type="SFLD" id="SFLDG01072">
    <property type="entry name" value="dehydrogenase_like"/>
    <property type="match status" value="1"/>
</dbReference>
<dbReference type="NCBIfam" id="TIGR04261">
    <property type="entry name" value="rSAM_GlyRichRpt"/>
    <property type="match status" value="1"/>
</dbReference>
<accession>A0A844GYJ8</accession>
<dbReference type="SFLD" id="SFLDG01386">
    <property type="entry name" value="main_SPASM_domain-containing"/>
    <property type="match status" value="1"/>
</dbReference>
<dbReference type="RefSeq" id="WP_155083813.1">
    <property type="nucleotide sequence ID" value="NZ_WMIA01000009.1"/>
</dbReference>
<dbReference type="InterPro" id="IPR013785">
    <property type="entry name" value="Aldolase_TIM"/>
</dbReference>
<evidence type="ECO:0000256" key="4">
    <source>
        <dbReference type="ARBA" id="ARBA00023014"/>
    </source>
</evidence>
<reference evidence="6 7" key="1">
    <citation type="submission" date="2019-11" db="EMBL/GenBank/DDBJ databases">
        <title>Isolation of a new High Light Tolerant Cyanobacteria.</title>
        <authorList>
            <person name="Dobson Z."/>
            <person name="Vaughn N."/>
            <person name="Vaughn M."/>
            <person name="Fromme P."/>
            <person name="Mazor Y."/>
        </authorList>
    </citation>
    <scope>NUCLEOTIDE SEQUENCE [LARGE SCALE GENOMIC DNA]</scope>
    <source>
        <strain evidence="6 7">0216</strain>
    </source>
</reference>
<dbReference type="InterPro" id="IPR058240">
    <property type="entry name" value="rSAM_sf"/>
</dbReference>
<dbReference type="CDD" id="cd01335">
    <property type="entry name" value="Radical_SAM"/>
    <property type="match status" value="1"/>
</dbReference>
<dbReference type="PANTHER" id="PTHR43273">
    <property type="entry name" value="ANAEROBIC SULFATASE-MATURATING ENZYME HOMOLOG ASLB-RELATED"/>
    <property type="match status" value="1"/>
</dbReference>
<organism evidence="6 7">
    <name type="scientific">Cyanobacterium aponinum 0216</name>
    <dbReference type="NCBI Taxonomy" id="2676140"/>
    <lineage>
        <taxon>Bacteria</taxon>
        <taxon>Bacillati</taxon>
        <taxon>Cyanobacteriota</taxon>
        <taxon>Cyanophyceae</taxon>
        <taxon>Oscillatoriophycideae</taxon>
        <taxon>Chroococcales</taxon>
        <taxon>Geminocystaceae</taxon>
        <taxon>Cyanobacterium</taxon>
    </lineage>
</organism>
<dbReference type="GO" id="GO:0051536">
    <property type="term" value="F:iron-sulfur cluster binding"/>
    <property type="evidence" value="ECO:0007669"/>
    <property type="project" value="UniProtKB-KW"/>
</dbReference>
<dbReference type="GO" id="GO:0016491">
    <property type="term" value="F:oxidoreductase activity"/>
    <property type="evidence" value="ECO:0007669"/>
    <property type="project" value="InterPro"/>
</dbReference>
<evidence type="ECO:0000256" key="3">
    <source>
        <dbReference type="ARBA" id="ARBA00023004"/>
    </source>
</evidence>
<evidence type="ECO:0000313" key="7">
    <source>
        <dbReference type="Proteomes" id="UP000437131"/>
    </source>
</evidence>
<name>A0A844GYJ8_9CHRO</name>
<keyword evidence="3" id="KW-0408">Iron</keyword>
<keyword evidence="2" id="KW-0479">Metal-binding</keyword>
<keyword evidence="1" id="KW-0949">S-adenosyl-L-methionine</keyword>
<dbReference type="Proteomes" id="UP000437131">
    <property type="component" value="Unassembled WGS sequence"/>
</dbReference>
<dbReference type="SUPFAM" id="SSF102114">
    <property type="entry name" value="Radical SAM enzymes"/>
    <property type="match status" value="1"/>
</dbReference>
<dbReference type="Pfam" id="PF04055">
    <property type="entry name" value="Radical_SAM"/>
    <property type="match status" value="1"/>
</dbReference>
<evidence type="ECO:0000256" key="1">
    <source>
        <dbReference type="ARBA" id="ARBA00022691"/>
    </source>
</evidence>
<dbReference type="InterPro" id="IPR007197">
    <property type="entry name" value="rSAM"/>
</dbReference>
<evidence type="ECO:0000259" key="5">
    <source>
        <dbReference type="PROSITE" id="PS51918"/>
    </source>
</evidence>
<sequence>MLTSQEKINSLRSENQEFGPISLVVIQPNSFCNLDCDYCYLPDRNLKNKLSLDLIEPIFKSIFTSPFCRDNFTICWHAGEPLTMPISFYKSAFEIIENTSKKYNQNEFRFNYSYQTNGTLITQAWCDFWQQYPLSIGVSIDGPAFLHDAHRKNRKGGNSHELTMRGIKYLQKNNIPYNTISVITKDSLDYPDEMFNFFAENEIYDLAFNMEETEGVNDSSSLNGSEVEKKYRYFIERFWQLITESKLPFFIREFETLISLIYHQKRLNHTEMNHPFSIINIDYQGNFSTFDPELLSVKTPEYGDFIFGNILTDSLESICETEKFKRIYQEMKTGVKLCAENCHYFGLCGGGAGSNKYWENGTFASSETQTCRYRIQILTDVVLDAIEQSLGVTANNQ</sequence>
<dbReference type="InterPro" id="IPR023867">
    <property type="entry name" value="Sulphatase_maturase_rSAM"/>
</dbReference>
<dbReference type="EMBL" id="WMIA01000009">
    <property type="protein sequence ID" value="MTF39056.1"/>
    <property type="molecule type" value="Genomic_DNA"/>
</dbReference>
<dbReference type="SFLD" id="SFLDG01067">
    <property type="entry name" value="SPASM/twitch_domain_containing"/>
    <property type="match status" value="1"/>
</dbReference>
<dbReference type="Gene3D" id="3.20.20.70">
    <property type="entry name" value="Aldolase class I"/>
    <property type="match status" value="1"/>
</dbReference>
<protein>
    <submittedName>
        <fullName evidence="6">GRRM system radical SAM/SPASM domain protein</fullName>
    </submittedName>
</protein>
<dbReference type="SFLD" id="SFLDS00029">
    <property type="entry name" value="Radical_SAM"/>
    <property type="match status" value="1"/>
</dbReference>
<feature type="domain" description="Radical SAM core" evidence="5">
    <location>
        <begin position="16"/>
        <end position="248"/>
    </location>
</feature>
<keyword evidence="4" id="KW-0411">Iron-sulfur</keyword>
<dbReference type="GO" id="GO:0046872">
    <property type="term" value="F:metal ion binding"/>
    <property type="evidence" value="ECO:0007669"/>
    <property type="project" value="UniProtKB-KW"/>
</dbReference>
<dbReference type="AlphaFoldDB" id="A0A844GYJ8"/>
<dbReference type="PROSITE" id="PS51918">
    <property type="entry name" value="RADICAL_SAM"/>
    <property type="match status" value="1"/>
</dbReference>
<gene>
    <name evidence="6" type="primary">grrM</name>
    <name evidence="6" type="ORF">GGC33_08950</name>
</gene>
<evidence type="ECO:0000313" key="6">
    <source>
        <dbReference type="EMBL" id="MTF39056.1"/>
    </source>
</evidence>
<dbReference type="InterPro" id="IPR026357">
    <property type="entry name" value="rSAM_SPASM_GrrM_OscB"/>
</dbReference>
<evidence type="ECO:0000256" key="2">
    <source>
        <dbReference type="ARBA" id="ARBA00022723"/>
    </source>
</evidence>
<comment type="caution">
    <text evidence="6">The sequence shown here is derived from an EMBL/GenBank/DDBJ whole genome shotgun (WGS) entry which is preliminary data.</text>
</comment>
<dbReference type="PANTHER" id="PTHR43273:SF8">
    <property type="entry name" value="RADICAL SAM DOMAIN PROTEIN"/>
    <property type="match status" value="1"/>
</dbReference>
<proteinExistence type="predicted"/>